<organism evidence="2 3">
    <name type="scientific">Colletotrichum orchidophilum</name>
    <dbReference type="NCBI Taxonomy" id="1209926"/>
    <lineage>
        <taxon>Eukaryota</taxon>
        <taxon>Fungi</taxon>
        <taxon>Dikarya</taxon>
        <taxon>Ascomycota</taxon>
        <taxon>Pezizomycotina</taxon>
        <taxon>Sordariomycetes</taxon>
        <taxon>Hypocreomycetidae</taxon>
        <taxon>Glomerellales</taxon>
        <taxon>Glomerellaceae</taxon>
        <taxon>Colletotrichum</taxon>
    </lineage>
</organism>
<evidence type="ECO:0000313" key="3">
    <source>
        <dbReference type="Proteomes" id="UP000176998"/>
    </source>
</evidence>
<dbReference type="Proteomes" id="UP000176998">
    <property type="component" value="Unassembled WGS sequence"/>
</dbReference>
<dbReference type="AlphaFoldDB" id="A0A1G4BQ87"/>
<dbReference type="RefSeq" id="XP_022480631.1">
    <property type="nucleotide sequence ID" value="XM_022612870.1"/>
</dbReference>
<proteinExistence type="predicted"/>
<dbReference type="GeneID" id="34554380"/>
<feature type="non-terminal residue" evidence="2">
    <location>
        <position position="1"/>
    </location>
</feature>
<protein>
    <submittedName>
        <fullName evidence="2">Uncharacterized protein</fullName>
    </submittedName>
</protein>
<accession>A0A1G4BQ87</accession>
<comment type="caution">
    <text evidence="2">The sequence shown here is derived from an EMBL/GenBank/DDBJ whole genome shotgun (WGS) entry which is preliminary data.</text>
</comment>
<sequence>TIPTTYHSPSTPPPDPSRARQPGRCSSISPLPLRAVLAVRPSSSPMTAAPPRRRSQSPSKRGCSFYTSTATTACW</sequence>
<feature type="region of interest" description="Disordered" evidence="1">
    <location>
        <begin position="1"/>
        <end position="75"/>
    </location>
</feature>
<dbReference type="OrthoDB" id="10471888at2759"/>
<keyword evidence="3" id="KW-1185">Reference proteome</keyword>
<evidence type="ECO:0000256" key="1">
    <source>
        <dbReference type="SAM" id="MobiDB-lite"/>
    </source>
</evidence>
<dbReference type="EMBL" id="MJBS01000006">
    <property type="protein sequence ID" value="OHF03495.1"/>
    <property type="molecule type" value="Genomic_DNA"/>
</dbReference>
<gene>
    <name evidence="2" type="ORF">CORC01_01214</name>
</gene>
<name>A0A1G4BQ87_9PEZI</name>
<evidence type="ECO:0000313" key="2">
    <source>
        <dbReference type="EMBL" id="OHF03495.1"/>
    </source>
</evidence>
<reference evidence="2 3" key="1">
    <citation type="submission" date="2016-09" db="EMBL/GenBank/DDBJ databases">
        <authorList>
            <person name="Capua I."/>
            <person name="De Benedictis P."/>
            <person name="Joannis T."/>
            <person name="Lombin L.H."/>
            <person name="Cattoli G."/>
        </authorList>
    </citation>
    <scope>NUCLEOTIDE SEQUENCE [LARGE SCALE GENOMIC DNA]</scope>
    <source>
        <strain evidence="2 3">IMI 309357</strain>
    </source>
</reference>
<feature type="compositionally biased region" description="Polar residues" evidence="1">
    <location>
        <begin position="65"/>
        <end position="75"/>
    </location>
</feature>